<dbReference type="InterPro" id="IPR036873">
    <property type="entry name" value="Rhodanese-like_dom_sf"/>
</dbReference>
<proteinExistence type="predicted"/>
<dbReference type="STRING" id="639004.SAMN04488239_1112"/>
<name>A0A1G6Y0X1_9RHOB</name>
<sequence>MAQTFLQMAKEAMAQAQSISAEKAIAELEANPNALLVDVRDESEVAVTGLGTKAFNAPGRSIAWLADTDTDNDYRTPELQDRGRRILTTCGMSPCYRGAKAANLLMKMGFTDVAYVEGGMAALLAAGLKTESPTRPSQAIEIGEAQLPGS</sequence>
<gene>
    <name evidence="2" type="ORF">SAMN04488239_1112</name>
</gene>
<dbReference type="OrthoDB" id="9800872at2"/>
<dbReference type="SUPFAM" id="SSF52821">
    <property type="entry name" value="Rhodanese/Cell cycle control phosphatase"/>
    <property type="match status" value="1"/>
</dbReference>
<accession>A0A1G6Y0X1</accession>
<reference evidence="3" key="1">
    <citation type="submission" date="2016-10" db="EMBL/GenBank/DDBJ databases">
        <authorList>
            <person name="Varghese N."/>
            <person name="Submissions S."/>
        </authorList>
    </citation>
    <scope>NUCLEOTIDE SEQUENCE [LARGE SCALE GENOMIC DNA]</scope>
    <source>
        <strain evidence="3">CGMCC 1.9108</strain>
    </source>
</reference>
<dbReference type="InterPro" id="IPR001763">
    <property type="entry name" value="Rhodanese-like_dom"/>
</dbReference>
<dbReference type="GO" id="GO:0016740">
    <property type="term" value="F:transferase activity"/>
    <property type="evidence" value="ECO:0007669"/>
    <property type="project" value="UniProtKB-KW"/>
</dbReference>
<evidence type="ECO:0000259" key="1">
    <source>
        <dbReference type="PROSITE" id="PS50206"/>
    </source>
</evidence>
<keyword evidence="2" id="KW-0808">Transferase</keyword>
<dbReference type="PROSITE" id="PS50206">
    <property type="entry name" value="RHODANESE_3"/>
    <property type="match status" value="1"/>
</dbReference>
<organism evidence="2 3">
    <name type="scientific">Ruegeria marina</name>
    <dbReference type="NCBI Taxonomy" id="639004"/>
    <lineage>
        <taxon>Bacteria</taxon>
        <taxon>Pseudomonadati</taxon>
        <taxon>Pseudomonadota</taxon>
        <taxon>Alphaproteobacteria</taxon>
        <taxon>Rhodobacterales</taxon>
        <taxon>Roseobacteraceae</taxon>
        <taxon>Ruegeria</taxon>
    </lineage>
</organism>
<dbReference type="Gene3D" id="3.40.250.10">
    <property type="entry name" value="Rhodanese-like domain"/>
    <property type="match status" value="1"/>
</dbReference>
<dbReference type="RefSeq" id="WP_143028569.1">
    <property type="nucleotide sequence ID" value="NZ_FMZV01000011.1"/>
</dbReference>
<feature type="domain" description="Rhodanese" evidence="1">
    <location>
        <begin position="30"/>
        <end position="132"/>
    </location>
</feature>
<protein>
    <submittedName>
        <fullName evidence="2">Rhodanese-related sulfurtransferase</fullName>
    </submittedName>
</protein>
<evidence type="ECO:0000313" key="3">
    <source>
        <dbReference type="Proteomes" id="UP000199628"/>
    </source>
</evidence>
<dbReference type="Proteomes" id="UP000199628">
    <property type="component" value="Unassembled WGS sequence"/>
</dbReference>
<evidence type="ECO:0000313" key="2">
    <source>
        <dbReference type="EMBL" id="SDD83921.1"/>
    </source>
</evidence>
<keyword evidence="3" id="KW-1185">Reference proteome</keyword>
<dbReference type="EMBL" id="FMZV01000011">
    <property type="protein sequence ID" value="SDD83921.1"/>
    <property type="molecule type" value="Genomic_DNA"/>
</dbReference>
<dbReference type="Pfam" id="PF00581">
    <property type="entry name" value="Rhodanese"/>
    <property type="match status" value="1"/>
</dbReference>
<dbReference type="AlphaFoldDB" id="A0A1G6Y0X1"/>